<name>A0A3M9NR32_9BACT</name>
<keyword evidence="2" id="KW-1185">Reference proteome</keyword>
<dbReference type="AlphaFoldDB" id="A0A3M9NR32"/>
<comment type="caution">
    <text evidence="1">The sequence shown here is derived from an EMBL/GenBank/DDBJ whole genome shotgun (WGS) entry which is preliminary data.</text>
</comment>
<dbReference type="Proteomes" id="UP000267223">
    <property type="component" value="Unassembled WGS sequence"/>
</dbReference>
<dbReference type="EMBL" id="RJJR01000001">
    <property type="protein sequence ID" value="RNI40282.1"/>
    <property type="molecule type" value="Genomic_DNA"/>
</dbReference>
<evidence type="ECO:0000313" key="1">
    <source>
        <dbReference type="EMBL" id="RNI40282.1"/>
    </source>
</evidence>
<evidence type="ECO:0000313" key="2">
    <source>
        <dbReference type="Proteomes" id="UP000267223"/>
    </source>
</evidence>
<organism evidence="1 2">
    <name type="scientific">Hanamia caeni</name>
    <dbReference type="NCBI Taxonomy" id="2294116"/>
    <lineage>
        <taxon>Bacteria</taxon>
        <taxon>Pseudomonadati</taxon>
        <taxon>Bacteroidota</taxon>
        <taxon>Chitinophagia</taxon>
        <taxon>Chitinophagales</taxon>
        <taxon>Chitinophagaceae</taxon>
        <taxon>Hanamia</taxon>
    </lineage>
</organism>
<proteinExistence type="predicted"/>
<gene>
    <name evidence="1" type="ORF">EFY79_02995</name>
</gene>
<sequence length="80" mass="9648">MKPSFKFFFFDSLLPNLNTIDDLIVFWGYIRIERIQISKIFILAYFMKKIYKNVSLLFLIICKDKLCRKPQMNIIKEMCG</sequence>
<accession>A0A3M9NR32</accession>
<reference evidence="1 2" key="1">
    <citation type="submission" date="2018-11" db="EMBL/GenBank/DDBJ databases">
        <title>Draft genome sequence of Ferruginibacter sp. BO-59.</title>
        <authorList>
            <person name="Im W.T."/>
        </authorList>
    </citation>
    <scope>NUCLEOTIDE SEQUENCE [LARGE SCALE GENOMIC DNA]</scope>
    <source>
        <strain evidence="1 2">BO-59</strain>
    </source>
</reference>
<protein>
    <submittedName>
        <fullName evidence="1">Uncharacterized protein</fullName>
    </submittedName>
</protein>